<keyword evidence="4" id="KW-0858">Xylan degradation</keyword>
<evidence type="ECO:0000256" key="9">
    <source>
        <dbReference type="ARBA" id="ARBA00034075"/>
    </source>
</evidence>
<dbReference type="SUPFAM" id="SSF53474">
    <property type="entry name" value="alpha/beta-Hydrolases"/>
    <property type="match status" value="1"/>
</dbReference>
<keyword evidence="5 10" id="KW-0732">Signal</keyword>
<evidence type="ECO:0000256" key="7">
    <source>
        <dbReference type="ARBA" id="ARBA00023277"/>
    </source>
</evidence>
<reference evidence="11 12" key="1">
    <citation type="submission" date="2018-06" db="EMBL/GenBank/DDBJ databases">
        <title>Complete Genomes of Monosporascus.</title>
        <authorList>
            <person name="Robinson A.J."/>
            <person name="Natvig D.O."/>
        </authorList>
    </citation>
    <scope>NUCLEOTIDE SEQUENCE [LARGE SCALE GENOMIC DNA]</scope>
    <source>
        <strain evidence="11 12">CBS 609.92</strain>
    </source>
</reference>
<dbReference type="Gene3D" id="3.40.50.1820">
    <property type="entry name" value="alpha/beta hydrolase"/>
    <property type="match status" value="1"/>
</dbReference>
<evidence type="ECO:0000256" key="3">
    <source>
        <dbReference type="ARBA" id="ARBA00022525"/>
    </source>
</evidence>
<dbReference type="PANTHER" id="PTHR38050:SF2">
    <property type="entry name" value="FERULOYL ESTERASE C-RELATED"/>
    <property type="match status" value="1"/>
</dbReference>
<name>A0ABY0HA29_9PEZI</name>
<comment type="caution">
    <text evidence="11">The sequence shown here is derived from an EMBL/GenBank/DDBJ whole genome shotgun (WGS) entry which is preliminary data.</text>
</comment>
<evidence type="ECO:0000313" key="11">
    <source>
        <dbReference type="EMBL" id="RYO88290.1"/>
    </source>
</evidence>
<evidence type="ECO:0000256" key="4">
    <source>
        <dbReference type="ARBA" id="ARBA00022651"/>
    </source>
</evidence>
<evidence type="ECO:0000256" key="2">
    <source>
        <dbReference type="ARBA" id="ARBA00013091"/>
    </source>
</evidence>
<dbReference type="InterPro" id="IPR043595">
    <property type="entry name" value="FaeB/C/D"/>
</dbReference>
<gene>
    <name evidence="11" type="ORF">DL762_003787</name>
</gene>
<keyword evidence="12" id="KW-1185">Reference proteome</keyword>
<evidence type="ECO:0000313" key="12">
    <source>
        <dbReference type="Proteomes" id="UP000294003"/>
    </source>
</evidence>
<protein>
    <recommendedName>
        <fullName evidence="2">feruloyl esterase</fullName>
        <ecNumber evidence="2">3.1.1.73</ecNumber>
    </recommendedName>
</protein>
<evidence type="ECO:0000256" key="10">
    <source>
        <dbReference type="SAM" id="SignalP"/>
    </source>
</evidence>
<evidence type="ECO:0000256" key="8">
    <source>
        <dbReference type="ARBA" id="ARBA00023326"/>
    </source>
</evidence>
<dbReference type="PANTHER" id="PTHR38050">
    <property type="match status" value="1"/>
</dbReference>
<comment type="subcellular location">
    <subcellularLocation>
        <location evidence="1">Secreted</location>
    </subcellularLocation>
</comment>
<keyword evidence="8" id="KW-0624">Polysaccharide degradation</keyword>
<dbReference type="EMBL" id="QJNS01000089">
    <property type="protein sequence ID" value="RYO88290.1"/>
    <property type="molecule type" value="Genomic_DNA"/>
</dbReference>
<keyword evidence="7" id="KW-0119">Carbohydrate metabolism</keyword>
<proteinExistence type="predicted"/>
<evidence type="ECO:0000256" key="1">
    <source>
        <dbReference type="ARBA" id="ARBA00004613"/>
    </source>
</evidence>
<dbReference type="Proteomes" id="UP000294003">
    <property type="component" value="Unassembled WGS sequence"/>
</dbReference>
<evidence type="ECO:0000256" key="6">
    <source>
        <dbReference type="ARBA" id="ARBA00022801"/>
    </source>
</evidence>
<keyword evidence="3" id="KW-0964">Secreted</keyword>
<sequence length="289" mass="31711">MHITILITYLITTVLGAPSQKSYAHRTSGCGRVPPFAASRSNDFRTAEGRLFHVWLPETYHKDNATPMILSFHGAGGNVTQQMAVDDLTNHKFNRDHIVVYMQGDTNDDGGTTWQGAPGAEADDIGFTTEVIDFAQRTFCIDEARTYATGKSQGGGFVGRLACDPALSRRIAAFAPVSGAYYIREVAREEDCDPRVVQIPYGGDFRRGACLPAVPHWAELWARRNGLDGTSQNTSIPQSANGVDMDFGGGLVRLVYDGDDVEHVWPESGNAAFDASSWIMDFFRRHSLD</sequence>
<evidence type="ECO:0000256" key="5">
    <source>
        <dbReference type="ARBA" id="ARBA00022729"/>
    </source>
</evidence>
<accession>A0ABY0HA29</accession>
<feature type="chain" id="PRO_5045345139" description="feruloyl esterase" evidence="10">
    <location>
        <begin position="17"/>
        <end position="289"/>
    </location>
</feature>
<comment type="catalytic activity">
    <reaction evidence="9">
        <text>feruloyl-polysaccharide + H2O = ferulate + polysaccharide.</text>
        <dbReference type="EC" id="3.1.1.73"/>
    </reaction>
</comment>
<keyword evidence="6" id="KW-0378">Hydrolase</keyword>
<dbReference type="EC" id="3.1.1.73" evidence="2"/>
<feature type="signal peptide" evidence="10">
    <location>
        <begin position="1"/>
        <end position="16"/>
    </location>
</feature>
<dbReference type="InterPro" id="IPR029058">
    <property type="entry name" value="AB_hydrolase_fold"/>
</dbReference>
<organism evidence="11 12">
    <name type="scientific">Monosporascus cannonballus</name>
    <dbReference type="NCBI Taxonomy" id="155416"/>
    <lineage>
        <taxon>Eukaryota</taxon>
        <taxon>Fungi</taxon>
        <taxon>Dikarya</taxon>
        <taxon>Ascomycota</taxon>
        <taxon>Pezizomycotina</taxon>
        <taxon>Sordariomycetes</taxon>
        <taxon>Xylariomycetidae</taxon>
        <taxon>Xylariales</taxon>
        <taxon>Xylariales incertae sedis</taxon>
        <taxon>Monosporascus</taxon>
    </lineage>
</organism>